<dbReference type="RefSeq" id="XP_042993679.1">
    <property type="nucleotide sequence ID" value="XM_043137745.1"/>
</dbReference>
<evidence type="ECO:0000313" key="3">
    <source>
        <dbReference type="EMBL" id="QUC16006.1"/>
    </source>
</evidence>
<protein>
    <submittedName>
        <fullName evidence="2">Uncharacterized protein</fullName>
    </submittedName>
</protein>
<dbReference type="KEGG" id="uvi:66061025"/>
<proteinExistence type="predicted"/>
<dbReference type="Proteomes" id="UP000054053">
    <property type="component" value="Unassembled WGS sequence"/>
</dbReference>
<dbReference type="EMBL" id="CP072753">
    <property type="protein sequence ID" value="QUC16006.1"/>
    <property type="molecule type" value="Genomic_DNA"/>
</dbReference>
<evidence type="ECO:0000313" key="2">
    <source>
        <dbReference type="EMBL" id="GAO16394.1"/>
    </source>
</evidence>
<dbReference type="AlphaFoldDB" id="A0A063BYB2"/>
<feature type="region of interest" description="Disordered" evidence="1">
    <location>
        <begin position="55"/>
        <end position="79"/>
    </location>
</feature>
<organism evidence="2 5">
    <name type="scientific">Ustilaginoidea virens</name>
    <name type="common">Rice false smut fungus</name>
    <name type="synonym">Villosiclava virens</name>
    <dbReference type="NCBI Taxonomy" id="1159556"/>
    <lineage>
        <taxon>Eukaryota</taxon>
        <taxon>Fungi</taxon>
        <taxon>Dikarya</taxon>
        <taxon>Ascomycota</taxon>
        <taxon>Pezizomycotina</taxon>
        <taxon>Sordariomycetes</taxon>
        <taxon>Hypocreomycetidae</taxon>
        <taxon>Hypocreales</taxon>
        <taxon>Clavicipitaceae</taxon>
        <taxon>Ustilaginoidea</taxon>
    </lineage>
</organism>
<name>A0A063BYB2_USTVR</name>
<evidence type="ECO:0000313" key="4">
    <source>
        <dbReference type="Proteomes" id="UP000027002"/>
    </source>
</evidence>
<evidence type="ECO:0000256" key="1">
    <source>
        <dbReference type="SAM" id="MobiDB-lite"/>
    </source>
</evidence>
<dbReference type="HOGENOM" id="CLU_2122914_0_0_1"/>
<reference evidence="5" key="2">
    <citation type="journal article" date="2016" name="Genome Announc.">
        <title>Genome sequence of Ustilaginoidea virens IPU010, a rice pathogenic fungus causing false smut.</title>
        <authorList>
            <person name="Kumagai T."/>
            <person name="Ishii T."/>
            <person name="Terai G."/>
            <person name="Umemura M."/>
            <person name="Machida M."/>
            <person name="Asai K."/>
        </authorList>
    </citation>
    <scope>NUCLEOTIDE SEQUENCE [LARGE SCALE GENOMIC DNA]</scope>
    <source>
        <strain evidence="5">IPU010</strain>
    </source>
</reference>
<dbReference type="EMBL" id="BBTG02000035">
    <property type="protein sequence ID" value="GAO16394.1"/>
    <property type="molecule type" value="Genomic_DNA"/>
</dbReference>
<gene>
    <name evidence="3" type="ORF">UV8b_00247</name>
    <name evidence="2" type="ORF">UVI_02049530</name>
</gene>
<evidence type="ECO:0000313" key="5">
    <source>
        <dbReference type="Proteomes" id="UP000054053"/>
    </source>
</evidence>
<reference evidence="3" key="3">
    <citation type="submission" date="2020-03" db="EMBL/GenBank/DDBJ databases">
        <title>A mixture of massive structural variations and highly conserved coding sequences in Ustilaginoidea virens genome.</title>
        <authorList>
            <person name="Zhang K."/>
            <person name="Zhao Z."/>
            <person name="Zhang Z."/>
            <person name="Li Y."/>
            <person name="Hsiang T."/>
            <person name="Sun W."/>
        </authorList>
    </citation>
    <scope>NUCLEOTIDE SEQUENCE</scope>
    <source>
        <strain evidence="3">UV-8b</strain>
    </source>
</reference>
<dbReference type="Proteomes" id="UP000027002">
    <property type="component" value="Chromosome 1"/>
</dbReference>
<accession>A0A063BYB2</accession>
<sequence length="114" mass="12653">MAWLPARDAGIILALFVLFLVADFVFCMFLATMYNRAAFAAKACRRRFQEWRERRAGGPRAQMDDGYSQSGHLEDGKAVPMPCVDGISLASEEGKGAWGDDKQILVPTACHVRE</sequence>
<reference evidence="2" key="1">
    <citation type="journal article" date="2016" name="Genome Announc.">
        <title>Genome Sequence of Ustilaginoidea virens IPU010, a Rice Pathogenic Fungus Causing False Smut.</title>
        <authorList>
            <person name="Kumagai T."/>
            <person name="Ishii T."/>
            <person name="Terai G."/>
            <person name="Umemura M."/>
            <person name="Machida M."/>
            <person name="Asai K."/>
        </authorList>
    </citation>
    <scope>NUCLEOTIDE SEQUENCE [LARGE SCALE GENOMIC DNA]</scope>
    <source>
        <strain evidence="2">IPU010</strain>
    </source>
</reference>
<dbReference type="GeneID" id="66061025"/>
<keyword evidence="4" id="KW-1185">Reference proteome</keyword>